<dbReference type="GO" id="GO:0003677">
    <property type="term" value="F:DNA binding"/>
    <property type="evidence" value="ECO:0007669"/>
    <property type="project" value="InterPro"/>
</dbReference>
<dbReference type="AlphaFoldDB" id="A0A4P1QUE9"/>
<accession>A0A4P1QUE9</accession>
<organism evidence="4 5">
    <name type="scientific">Lupinus angustifolius</name>
    <name type="common">Narrow-leaved blue lupine</name>
    <dbReference type="NCBI Taxonomy" id="3871"/>
    <lineage>
        <taxon>Eukaryota</taxon>
        <taxon>Viridiplantae</taxon>
        <taxon>Streptophyta</taxon>
        <taxon>Embryophyta</taxon>
        <taxon>Tracheophyta</taxon>
        <taxon>Spermatophyta</taxon>
        <taxon>Magnoliopsida</taxon>
        <taxon>eudicotyledons</taxon>
        <taxon>Gunneridae</taxon>
        <taxon>Pentapetalae</taxon>
        <taxon>rosids</taxon>
        <taxon>fabids</taxon>
        <taxon>Fabales</taxon>
        <taxon>Fabaceae</taxon>
        <taxon>Papilionoideae</taxon>
        <taxon>50 kb inversion clade</taxon>
        <taxon>genistoids sensu lato</taxon>
        <taxon>core genistoids</taxon>
        <taxon>Genisteae</taxon>
        <taxon>Lupinus</taxon>
    </lineage>
</organism>
<dbReference type="PANTHER" id="PTHR38940:SF4">
    <property type="entry name" value="OS01G0775100 PROTEIN"/>
    <property type="match status" value="1"/>
</dbReference>
<dbReference type="STRING" id="3871.A0A4P1QUE9"/>
<feature type="compositionally biased region" description="Basic and acidic residues" evidence="1">
    <location>
        <begin position="525"/>
        <end position="534"/>
    </location>
</feature>
<feature type="domain" description="CCHC-type" evidence="2">
    <location>
        <begin position="702"/>
        <end position="718"/>
    </location>
</feature>
<dbReference type="EMBL" id="CM007377">
    <property type="protein sequence ID" value="OIV94982.1"/>
    <property type="molecule type" value="Genomic_DNA"/>
</dbReference>
<dbReference type="SUPFAM" id="SSF159042">
    <property type="entry name" value="Plus3-like"/>
    <property type="match status" value="1"/>
</dbReference>
<dbReference type="Gene3D" id="4.10.60.10">
    <property type="entry name" value="Zinc finger, CCHC-type"/>
    <property type="match status" value="1"/>
</dbReference>
<feature type="domain" description="Plus3" evidence="3">
    <location>
        <begin position="872"/>
        <end position="992"/>
    </location>
</feature>
<feature type="domain" description="CCHC-type" evidence="2">
    <location>
        <begin position="743"/>
        <end position="759"/>
    </location>
</feature>
<name>A0A4P1QUE9_LUPAN</name>
<dbReference type="Gramene" id="OIV94982">
    <property type="protein sequence ID" value="OIV94982"/>
    <property type="gene ID" value="TanjilG_22179"/>
</dbReference>
<reference evidence="4 5" key="1">
    <citation type="journal article" date="2017" name="Plant Biotechnol. J.">
        <title>A comprehensive draft genome sequence for lupin (Lupinus angustifolius), an emerging health food: insights into plant-microbe interactions and legume evolution.</title>
        <authorList>
            <person name="Hane J.K."/>
            <person name="Ming Y."/>
            <person name="Kamphuis L.G."/>
            <person name="Nelson M.N."/>
            <person name="Garg G."/>
            <person name="Atkins C.A."/>
            <person name="Bayer P.E."/>
            <person name="Bravo A."/>
            <person name="Bringans S."/>
            <person name="Cannon S."/>
            <person name="Edwards D."/>
            <person name="Foley R."/>
            <person name="Gao L.L."/>
            <person name="Harrison M.J."/>
            <person name="Huang W."/>
            <person name="Hurgobin B."/>
            <person name="Li S."/>
            <person name="Liu C.W."/>
            <person name="McGrath A."/>
            <person name="Morahan G."/>
            <person name="Murray J."/>
            <person name="Weller J."/>
            <person name="Jian J."/>
            <person name="Singh K.B."/>
        </authorList>
    </citation>
    <scope>NUCLEOTIDE SEQUENCE [LARGE SCALE GENOMIC DNA]</scope>
    <source>
        <strain evidence="5">cv. Tanjil</strain>
        <tissue evidence="4">Whole plant</tissue>
    </source>
</reference>
<proteinExistence type="predicted"/>
<dbReference type="SMART" id="SM00343">
    <property type="entry name" value="ZnF_C2HC"/>
    <property type="match status" value="2"/>
</dbReference>
<gene>
    <name evidence="4" type="ORF">TanjilG_22179</name>
</gene>
<evidence type="ECO:0000259" key="3">
    <source>
        <dbReference type="SMART" id="SM00719"/>
    </source>
</evidence>
<evidence type="ECO:0000259" key="2">
    <source>
        <dbReference type="SMART" id="SM00343"/>
    </source>
</evidence>
<evidence type="ECO:0000313" key="4">
    <source>
        <dbReference type="EMBL" id="OIV94982.1"/>
    </source>
</evidence>
<dbReference type="GO" id="GO:0008270">
    <property type="term" value="F:zinc ion binding"/>
    <property type="evidence" value="ECO:0007669"/>
    <property type="project" value="InterPro"/>
</dbReference>
<dbReference type="Gene3D" id="3.90.70.200">
    <property type="entry name" value="Plus-3 domain"/>
    <property type="match status" value="1"/>
</dbReference>
<dbReference type="SMART" id="SM00719">
    <property type="entry name" value="Plus3"/>
    <property type="match status" value="1"/>
</dbReference>
<evidence type="ECO:0000313" key="5">
    <source>
        <dbReference type="Proteomes" id="UP000188354"/>
    </source>
</evidence>
<feature type="compositionally biased region" description="Polar residues" evidence="1">
    <location>
        <begin position="535"/>
        <end position="546"/>
    </location>
</feature>
<dbReference type="PANTHER" id="PTHR38940">
    <property type="entry name" value="PLUS3 DOMAIN-CONTAINING PROTEIN"/>
    <property type="match status" value="1"/>
</dbReference>
<dbReference type="InterPro" id="IPR036128">
    <property type="entry name" value="Plus3-like_sf"/>
</dbReference>
<feature type="compositionally biased region" description="Basic and acidic residues" evidence="1">
    <location>
        <begin position="644"/>
        <end position="653"/>
    </location>
</feature>
<evidence type="ECO:0000256" key="1">
    <source>
        <dbReference type="SAM" id="MobiDB-lite"/>
    </source>
</evidence>
<dbReference type="Proteomes" id="UP000188354">
    <property type="component" value="Chromosome LG17"/>
</dbReference>
<dbReference type="InterPro" id="IPR001878">
    <property type="entry name" value="Znf_CCHC"/>
</dbReference>
<sequence>MLLKMSEEKIKPKTDSELFQSCTNHCVWKILENGSCAGANAASGVDFTIAATDPLSEIVYSQDKGLSLKRADASFADKSNSVFRDVGPNCVVLAPPQSLTGIMPQGEGNEENGTGSGGNMETMNTAERALNDQHENLMNDSPKNTCDVANIGTDKIFGIEGNNFSTIPGQVDQMPFCSLVIQSDEHKHSMEQNPSPKKCSNEGMDIGKGKKAVVIDDDLYATFEPIIDCKGSGAAETNLASSSRNPLEKLESTAENDLQTSNIEAVCVATSGVIVNEIGNKSRNNEMMLPCDKILPLSHYPCHSRIHMTINEGKEKSLSDRDAKVRLSEDSNTSVESCNSTGSFSTRKKRRNFSQRLIIGSKRVKKQIEENFGSKSYVKPDSSFMNWISNMVKGLPQSMQDVPNTSAHAVSNPDPDDRLITFNTNQDLEPKGIGFKSLFQSIYCRSLKDSGTRKSRQEGEGCKDIEPDYTVGGIEATPITCCEENNGLYRQYLQSNRFEVSAERYEAGPSSQPRIKPLDFLNSHESSEDKKEMGSHSSSIRQNTNNTENVDSIALYDRREAGNIHHKSDNTLESLWITRFSPKTTAPLIISDHLNEKVGSQVHATGSSKIPNNSNKHISYLRNCKIEQTREQFGDEMDVSAGLEEDKGNNDHKLKNKFNPLSSSTGFRNSKPMTSMFARRLGANKNILPASTTDSTTQVNTLCLFCGTRGHQLDDCSSVEESERKNLQDNISLHGELEELPCICIKCFQPNHWAISCHASTSTRKQKLEVNALFNYRIPSGEHISPSNERSTRLLTSEEDQILSGSCNIDGTDHKEERNLNLRPKSKQAVTSKVGRYASLKKYCSASSEENKFKEDPGTSPSKLAERQVSQVPQRISDAVKRLRLSRTDILKWINANGSISQLDGFYLRLRLGKWEEGLRGTGYHVASINEAERQSSEQSTTKSLSVHVRGIKYMLESRYISNHDFLELLQFNPRLLLVQEEIMEWWFTTTEAGAAIPSEEDLNKRIEKKIMLGL</sequence>
<feature type="region of interest" description="Disordered" evidence="1">
    <location>
        <begin position="849"/>
        <end position="870"/>
    </location>
</feature>
<feature type="region of interest" description="Disordered" evidence="1">
    <location>
        <begin position="326"/>
        <end position="348"/>
    </location>
</feature>
<dbReference type="InterPro" id="IPR004343">
    <property type="entry name" value="Plus-3_dom"/>
</dbReference>
<feature type="region of interest" description="Disordered" evidence="1">
    <location>
        <begin position="644"/>
        <end position="665"/>
    </location>
</feature>
<feature type="compositionally biased region" description="Polar residues" evidence="1">
    <location>
        <begin position="330"/>
        <end position="345"/>
    </location>
</feature>
<keyword evidence="5" id="KW-1185">Reference proteome</keyword>
<feature type="region of interest" description="Disordered" evidence="1">
    <location>
        <begin position="504"/>
        <end position="546"/>
    </location>
</feature>
<protein>
    <recommendedName>
        <fullName evidence="6">CCHC-type domain-containing protein</fullName>
    </recommendedName>
</protein>
<evidence type="ECO:0008006" key="6">
    <source>
        <dbReference type="Google" id="ProtNLM"/>
    </source>
</evidence>
<dbReference type="Pfam" id="PF03126">
    <property type="entry name" value="Plus-3"/>
    <property type="match status" value="1"/>
</dbReference>